<dbReference type="Proteomes" id="UP000249354">
    <property type="component" value="Unassembled WGS sequence"/>
</dbReference>
<proteinExistence type="predicted"/>
<evidence type="ECO:0000313" key="1">
    <source>
        <dbReference type="EMBL" id="PZO14852.1"/>
    </source>
</evidence>
<dbReference type="AlphaFoldDB" id="A0A2W4U216"/>
<evidence type="ECO:0000313" key="2">
    <source>
        <dbReference type="Proteomes" id="UP000249354"/>
    </source>
</evidence>
<comment type="caution">
    <text evidence="1">The sequence shown here is derived from an EMBL/GenBank/DDBJ whole genome shotgun (WGS) entry which is preliminary data.</text>
</comment>
<dbReference type="EMBL" id="QBMC01000101">
    <property type="protein sequence ID" value="PZO14852.1"/>
    <property type="molecule type" value="Genomic_DNA"/>
</dbReference>
<dbReference type="Gene3D" id="1.20.1220.20">
    <property type="entry name" value="Uncharcterised protein PF01724"/>
    <property type="match status" value="1"/>
</dbReference>
<sequence length="163" mass="18750">MRAFNSPVPIDRNNSLYEVDFYAWTQRQSLLLRNQQWQQIDSANVIEEIESLGRQQRQELRNRLAILIGHLLKWEYQPENRSRSWFATINIQRLDIGELVADNPSLKPYLNEVLAAAYKKGLMLAVKDTGLPSKTFPPASAYSLDIILSEGFYPGEASDMTDF</sequence>
<accession>A0A2W4U216</accession>
<dbReference type="Pfam" id="PF01724">
    <property type="entry name" value="DUF29"/>
    <property type="match status" value="1"/>
</dbReference>
<protein>
    <submittedName>
        <fullName evidence="1">DUF29 domain-containing protein</fullName>
    </submittedName>
</protein>
<organism evidence="1 2">
    <name type="scientific">Leptolyngbya foveolarum</name>
    <dbReference type="NCBI Taxonomy" id="47253"/>
    <lineage>
        <taxon>Bacteria</taxon>
        <taxon>Bacillati</taxon>
        <taxon>Cyanobacteriota</taxon>
        <taxon>Cyanophyceae</taxon>
        <taxon>Leptolyngbyales</taxon>
        <taxon>Leptolyngbyaceae</taxon>
        <taxon>Leptolyngbya group</taxon>
        <taxon>Leptolyngbya</taxon>
    </lineage>
</organism>
<dbReference type="PANTHER" id="PTHR34235:SF4">
    <property type="entry name" value="SLR0291 PROTEIN"/>
    <property type="match status" value="1"/>
</dbReference>
<dbReference type="PANTHER" id="PTHR34235">
    <property type="entry name" value="SLR1203 PROTEIN-RELATED"/>
    <property type="match status" value="1"/>
</dbReference>
<dbReference type="InterPro" id="IPR002636">
    <property type="entry name" value="DUF29"/>
</dbReference>
<gene>
    <name evidence="1" type="ORF">DCF25_14345</name>
</gene>
<reference evidence="2" key="1">
    <citation type="submission" date="2018-04" db="EMBL/GenBank/DDBJ databases">
        <authorList>
            <person name="Cornet L."/>
        </authorList>
    </citation>
    <scope>NUCLEOTIDE SEQUENCE [LARGE SCALE GENOMIC DNA]</scope>
</reference>
<reference evidence="1 2" key="2">
    <citation type="submission" date="2018-06" db="EMBL/GenBank/DDBJ databases">
        <title>Metagenomic assembly of (sub)arctic Cyanobacteria and their associated microbiome from non-axenic cultures.</title>
        <authorList>
            <person name="Baurain D."/>
        </authorList>
    </citation>
    <scope>NUCLEOTIDE SEQUENCE [LARGE SCALE GENOMIC DNA]</scope>
    <source>
        <strain evidence="1">ULC129bin1</strain>
    </source>
</reference>
<name>A0A2W4U216_9CYAN</name>